<evidence type="ECO:0000313" key="4">
    <source>
        <dbReference type="Proteomes" id="UP001245370"/>
    </source>
</evidence>
<name>A0A9W6CSW8_XANFL</name>
<proteinExistence type="predicted"/>
<dbReference type="EMBL" id="JAVDPY010000013">
    <property type="protein sequence ID" value="MDR6336570.1"/>
    <property type="molecule type" value="Genomic_DNA"/>
</dbReference>
<keyword evidence="4" id="KW-1185">Reference proteome</keyword>
<protein>
    <submittedName>
        <fullName evidence="1 2">CoA transferase</fullName>
    </submittedName>
</protein>
<evidence type="ECO:0000313" key="2">
    <source>
        <dbReference type="EMBL" id="MDR6336570.1"/>
    </source>
</evidence>
<dbReference type="SUPFAM" id="SSF89796">
    <property type="entry name" value="CoA-transferase family III (CaiB/BaiF)"/>
    <property type="match status" value="1"/>
</dbReference>
<dbReference type="PANTHER" id="PTHR48228">
    <property type="entry name" value="SUCCINYL-COA--D-CITRAMALATE COA-TRANSFERASE"/>
    <property type="match status" value="1"/>
</dbReference>
<reference evidence="1" key="1">
    <citation type="submission" date="2022-12" db="EMBL/GenBank/DDBJ databases">
        <title>Reference genome sequencing for broad-spectrum identification of bacterial and archaeal isolates by mass spectrometry.</title>
        <authorList>
            <person name="Sekiguchi Y."/>
            <person name="Tourlousse D.M."/>
        </authorList>
    </citation>
    <scope>NUCLEOTIDE SEQUENCE</scope>
    <source>
        <strain evidence="1">301</strain>
    </source>
</reference>
<gene>
    <name evidence="2" type="ORF">GGQ86_005073</name>
    <name evidence="1" type="ORF">XFLAVUS301_48190</name>
</gene>
<dbReference type="InterPro" id="IPR050509">
    <property type="entry name" value="CoA-transferase_III"/>
</dbReference>
<dbReference type="AlphaFoldDB" id="A0A9W6CSW8"/>
<dbReference type="GeneID" id="95765589"/>
<keyword evidence="1" id="KW-0808">Transferase</keyword>
<dbReference type="InterPro" id="IPR003673">
    <property type="entry name" value="CoA-Trfase_fam_III"/>
</dbReference>
<dbReference type="GO" id="GO:0016740">
    <property type="term" value="F:transferase activity"/>
    <property type="evidence" value="ECO:0007669"/>
    <property type="project" value="UniProtKB-KW"/>
</dbReference>
<dbReference type="Proteomes" id="UP001144397">
    <property type="component" value="Unassembled WGS sequence"/>
</dbReference>
<reference evidence="2 4" key="2">
    <citation type="submission" date="2023-07" db="EMBL/GenBank/DDBJ databases">
        <title>Genomic Encyclopedia of Type Strains, Phase IV (KMG-IV): sequencing the most valuable type-strain genomes for metagenomic binning, comparative biology and taxonomic classification.</title>
        <authorList>
            <person name="Goeker M."/>
        </authorList>
    </citation>
    <scope>NUCLEOTIDE SEQUENCE [LARGE SCALE GENOMIC DNA]</scope>
    <source>
        <strain evidence="2 4">DSM 338</strain>
    </source>
</reference>
<dbReference type="PANTHER" id="PTHR48228:SF5">
    <property type="entry name" value="ALPHA-METHYLACYL-COA RACEMASE"/>
    <property type="match status" value="1"/>
</dbReference>
<dbReference type="RefSeq" id="WP_281809833.1">
    <property type="nucleotide sequence ID" value="NZ_BSDO01000011.1"/>
</dbReference>
<evidence type="ECO:0000313" key="3">
    <source>
        <dbReference type="Proteomes" id="UP001144397"/>
    </source>
</evidence>
<dbReference type="InterPro" id="IPR023606">
    <property type="entry name" value="CoA-Trfase_III_dom_1_sf"/>
</dbReference>
<sequence>MNALTPTSTPSSTPLALAGLKVLDLTRLLPGAFCSLMLADLGADVLKIEQPEGGDYNRTFPPLNRAESGSFLLLNRNKKSLTLNLKSEEGRAILLKLVKDADVLLEGFRPGVMDRLGLGYDTLAEINPRLVYCAISGYGQDGPSRLKPGHDLNYLAEAGALQLFGKAGEGPIVPGLSIADVGGGSLMASTGILAALLARATTGRGQFVDVSMHDGAMSWLSLHGADHLFAGIEPKGGERPFIGQAPCYNVYACADGKHVALGLIETHFWHRFCDAVGLPALKDEQWPEGEREAAQKATLAELFARKTRDEWVVELEAADIPFGPVFSMAEAFADPHARHRQMLMSMEHPVEGTIPQLGFPVKYSSTPCTLRSPPPLLGEHNGEVLAGLGYAPEEIAALKASRAI</sequence>
<evidence type="ECO:0000313" key="1">
    <source>
        <dbReference type="EMBL" id="GLI25145.1"/>
    </source>
</evidence>
<dbReference type="Pfam" id="PF02515">
    <property type="entry name" value="CoA_transf_3"/>
    <property type="match status" value="1"/>
</dbReference>
<dbReference type="EMBL" id="BSDO01000011">
    <property type="protein sequence ID" value="GLI25145.1"/>
    <property type="molecule type" value="Genomic_DNA"/>
</dbReference>
<dbReference type="Gene3D" id="3.40.50.10540">
    <property type="entry name" value="Crotonobetainyl-coa:carnitine coa-transferase, domain 1"/>
    <property type="match status" value="2"/>
</dbReference>
<accession>A0A9W6CSW8</accession>
<dbReference type="Proteomes" id="UP001245370">
    <property type="component" value="Unassembled WGS sequence"/>
</dbReference>
<organism evidence="1 3">
    <name type="scientific">Xanthobacter flavus</name>
    <dbReference type="NCBI Taxonomy" id="281"/>
    <lineage>
        <taxon>Bacteria</taxon>
        <taxon>Pseudomonadati</taxon>
        <taxon>Pseudomonadota</taxon>
        <taxon>Alphaproteobacteria</taxon>
        <taxon>Hyphomicrobiales</taxon>
        <taxon>Xanthobacteraceae</taxon>
        <taxon>Xanthobacter</taxon>
    </lineage>
</organism>
<comment type="caution">
    <text evidence="1">The sequence shown here is derived from an EMBL/GenBank/DDBJ whole genome shotgun (WGS) entry which is preliminary data.</text>
</comment>